<feature type="transmembrane region" description="Helical" evidence="1">
    <location>
        <begin position="132"/>
        <end position="161"/>
    </location>
</feature>
<keyword evidence="1" id="KW-0472">Membrane</keyword>
<evidence type="ECO:0000256" key="1">
    <source>
        <dbReference type="SAM" id="Phobius"/>
    </source>
</evidence>
<comment type="caution">
    <text evidence="2">The sequence shown here is derived from an EMBL/GenBank/DDBJ whole genome shotgun (WGS) entry which is preliminary data.</text>
</comment>
<accession>A0ABN1UT80</accession>
<protein>
    <submittedName>
        <fullName evidence="2">Uncharacterized protein</fullName>
    </submittedName>
</protein>
<dbReference type="Proteomes" id="UP001499979">
    <property type="component" value="Unassembled WGS sequence"/>
</dbReference>
<evidence type="ECO:0000313" key="3">
    <source>
        <dbReference type="Proteomes" id="UP001499979"/>
    </source>
</evidence>
<keyword evidence="3" id="KW-1185">Reference proteome</keyword>
<name>A0ABN1UT80_9ACTN</name>
<sequence length="171" mass="18037">MAATAVVVLVVGVVVYKAFEGPPSDGAVVFEMPGSTDADLTAGDWALYSPQNDDNTYFVASEDEVSVDGPGVVAERSTVSFFSDTTKVEIDGVEYEIFMYLDVPTTGRYTIDIVGDGEPGPVAVARYDDDELVGWVLVISVVVAVPLFLAGIVTLVVGLVLRGVGRRRAAA</sequence>
<keyword evidence="1" id="KW-0812">Transmembrane</keyword>
<gene>
    <name evidence="2" type="ORF">GCM10009606_49710</name>
</gene>
<organism evidence="2 3">
    <name type="scientific">Nocardioides aquiterrae</name>
    <dbReference type="NCBI Taxonomy" id="203799"/>
    <lineage>
        <taxon>Bacteria</taxon>
        <taxon>Bacillati</taxon>
        <taxon>Actinomycetota</taxon>
        <taxon>Actinomycetes</taxon>
        <taxon>Propionibacteriales</taxon>
        <taxon>Nocardioidaceae</taxon>
        <taxon>Nocardioides</taxon>
    </lineage>
</organism>
<evidence type="ECO:0000313" key="2">
    <source>
        <dbReference type="EMBL" id="GAA1166562.1"/>
    </source>
</evidence>
<dbReference type="EMBL" id="BAAAJE010000039">
    <property type="protein sequence ID" value="GAA1166562.1"/>
    <property type="molecule type" value="Genomic_DNA"/>
</dbReference>
<proteinExistence type="predicted"/>
<keyword evidence="1" id="KW-1133">Transmembrane helix</keyword>
<reference evidence="2 3" key="1">
    <citation type="journal article" date="2019" name="Int. J. Syst. Evol. Microbiol.">
        <title>The Global Catalogue of Microorganisms (GCM) 10K type strain sequencing project: providing services to taxonomists for standard genome sequencing and annotation.</title>
        <authorList>
            <consortium name="The Broad Institute Genomics Platform"/>
            <consortium name="The Broad Institute Genome Sequencing Center for Infectious Disease"/>
            <person name="Wu L."/>
            <person name="Ma J."/>
        </authorList>
    </citation>
    <scope>NUCLEOTIDE SEQUENCE [LARGE SCALE GENOMIC DNA]</scope>
    <source>
        <strain evidence="2 3">JCM 11813</strain>
    </source>
</reference>